<dbReference type="PROSITE" id="PS50977">
    <property type="entry name" value="HTH_TETR_2"/>
    <property type="match status" value="1"/>
</dbReference>
<evidence type="ECO:0000256" key="4">
    <source>
        <dbReference type="PROSITE-ProRule" id="PRU00335"/>
    </source>
</evidence>
<dbReference type="EMBL" id="JAVALS010000011">
    <property type="protein sequence ID" value="MDP5228217.1"/>
    <property type="molecule type" value="Genomic_DNA"/>
</dbReference>
<sequence>MKQVKSSDDGAPLTRREKARATRLAIIHAAQEEFVANGYHATTMSAIAARAGVAVQTVHFVFHTKGELLGAVVDNAVLGEEPPTPPEQTDWYRAVLEEQDPIEALRRFVLAGKGIFVRASAMNEVARSAAGTDPDARATFERVERLREAGYRNFLAHLATRCSFRDDLGLDGALDVLLSLLSPRMFLSLTQDRGWDADRAMAWIADTVPGLILAR</sequence>
<keyword evidence="1" id="KW-0805">Transcription regulation</keyword>
<evidence type="ECO:0000259" key="5">
    <source>
        <dbReference type="PROSITE" id="PS50977"/>
    </source>
</evidence>
<evidence type="ECO:0000313" key="7">
    <source>
        <dbReference type="Proteomes" id="UP001232725"/>
    </source>
</evidence>
<evidence type="ECO:0000256" key="3">
    <source>
        <dbReference type="ARBA" id="ARBA00023163"/>
    </source>
</evidence>
<dbReference type="RefSeq" id="WP_305997264.1">
    <property type="nucleotide sequence ID" value="NZ_JAVALS010000011.1"/>
</dbReference>
<keyword evidence="2 4" id="KW-0238">DNA-binding</keyword>
<dbReference type="PANTHER" id="PTHR30055">
    <property type="entry name" value="HTH-TYPE TRANSCRIPTIONAL REGULATOR RUTR"/>
    <property type="match status" value="1"/>
</dbReference>
<dbReference type="SUPFAM" id="SSF46689">
    <property type="entry name" value="Homeodomain-like"/>
    <property type="match status" value="1"/>
</dbReference>
<proteinExistence type="predicted"/>
<dbReference type="InterPro" id="IPR050109">
    <property type="entry name" value="HTH-type_TetR-like_transc_reg"/>
</dbReference>
<evidence type="ECO:0000256" key="1">
    <source>
        <dbReference type="ARBA" id="ARBA00023015"/>
    </source>
</evidence>
<feature type="DNA-binding region" description="H-T-H motif" evidence="4">
    <location>
        <begin position="43"/>
        <end position="62"/>
    </location>
</feature>
<accession>A0ABT9ISB0</accession>
<dbReference type="InterPro" id="IPR001647">
    <property type="entry name" value="HTH_TetR"/>
</dbReference>
<dbReference type="PANTHER" id="PTHR30055:SF234">
    <property type="entry name" value="HTH-TYPE TRANSCRIPTIONAL REGULATOR BETI"/>
    <property type="match status" value="1"/>
</dbReference>
<comment type="caution">
    <text evidence="6">The sequence shown here is derived from an EMBL/GenBank/DDBJ whole genome shotgun (WGS) entry which is preliminary data.</text>
</comment>
<dbReference type="PRINTS" id="PR00455">
    <property type="entry name" value="HTHTETR"/>
</dbReference>
<reference evidence="6 7" key="1">
    <citation type="submission" date="2023-08" db="EMBL/GenBank/DDBJ databases">
        <title>Arthrobacter horti sp. nov., isolated from forest soil.</title>
        <authorList>
            <person name="Park M."/>
        </authorList>
    </citation>
    <scope>NUCLEOTIDE SEQUENCE [LARGE SCALE GENOMIC DNA]</scope>
    <source>
        <strain evidence="6 7">YJM1</strain>
    </source>
</reference>
<keyword evidence="7" id="KW-1185">Reference proteome</keyword>
<dbReference type="Pfam" id="PF00440">
    <property type="entry name" value="TetR_N"/>
    <property type="match status" value="1"/>
</dbReference>
<dbReference type="Proteomes" id="UP001232725">
    <property type="component" value="Unassembled WGS sequence"/>
</dbReference>
<evidence type="ECO:0000313" key="6">
    <source>
        <dbReference type="EMBL" id="MDP5228217.1"/>
    </source>
</evidence>
<keyword evidence="3" id="KW-0804">Transcription</keyword>
<gene>
    <name evidence="6" type="ORF">Q9R02_13710</name>
</gene>
<evidence type="ECO:0000256" key="2">
    <source>
        <dbReference type="ARBA" id="ARBA00023125"/>
    </source>
</evidence>
<organism evidence="6 7">
    <name type="scientific">Arthrobacter horti</name>
    <dbReference type="NCBI Taxonomy" id="3068273"/>
    <lineage>
        <taxon>Bacteria</taxon>
        <taxon>Bacillati</taxon>
        <taxon>Actinomycetota</taxon>
        <taxon>Actinomycetes</taxon>
        <taxon>Micrococcales</taxon>
        <taxon>Micrococcaceae</taxon>
        <taxon>Arthrobacter</taxon>
    </lineage>
</organism>
<protein>
    <submittedName>
        <fullName evidence="6">Helix-turn-helix domain-containing protein</fullName>
    </submittedName>
</protein>
<name>A0ABT9ISB0_9MICC</name>
<feature type="domain" description="HTH tetR-type" evidence="5">
    <location>
        <begin position="20"/>
        <end position="80"/>
    </location>
</feature>
<dbReference type="InterPro" id="IPR009057">
    <property type="entry name" value="Homeodomain-like_sf"/>
</dbReference>
<dbReference type="Gene3D" id="1.10.357.10">
    <property type="entry name" value="Tetracycline Repressor, domain 2"/>
    <property type="match status" value="1"/>
</dbReference>